<feature type="compositionally biased region" description="Polar residues" evidence="1">
    <location>
        <begin position="121"/>
        <end position="140"/>
    </location>
</feature>
<sequence>MFGGIEDVLRAVSENSPTKRQTAPFIKGPLPLLWVNTAASLPGKALAVGLALWWRFGLTGDNPVKLTMDHCQRFGIKSRNGRKAAINALKGAGLLEVELSSTKAPRVTILDAGKPVLPRTTKASRSQSNSCPPQEETTQLLHDPHIPP</sequence>
<feature type="region of interest" description="Disordered" evidence="1">
    <location>
        <begin position="113"/>
        <end position="148"/>
    </location>
</feature>
<dbReference type="EMBL" id="CP036291">
    <property type="protein sequence ID" value="QDU90500.1"/>
    <property type="molecule type" value="Genomic_DNA"/>
</dbReference>
<reference evidence="2 3" key="1">
    <citation type="submission" date="2019-02" db="EMBL/GenBank/DDBJ databases">
        <title>Deep-cultivation of Planctomycetes and their phenomic and genomic characterization uncovers novel biology.</title>
        <authorList>
            <person name="Wiegand S."/>
            <person name="Jogler M."/>
            <person name="Boedeker C."/>
            <person name="Pinto D."/>
            <person name="Vollmers J."/>
            <person name="Rivas-Marin E."/>
            <person name="Kohn T."/>
            <person name="Peeters S.H."/>
            <person name="Heuer A."/>
            <person name="Rast P."/>
            <person name="Oberbeckmann S."/>
            <person name="Bunk B."/>
            <person name="Jeske O."/>
            <person name="Meyerdierks A."/>
            <person name="Storesund J.E."/>
            <person name="Kallscheuer N."/>
            <person name="Luecker S."/>
            <person name="Lage O.M."/>
            <person name="Pohl T."/>
            <person name="Merkel B.J."/>
            <person name="Hornburger P."/>
            <person name="Mueller R.-W."/>
            <person name="Bruemmer F."/>
            <person name="Labrenz M."/>
            <person name="Spormann A.M."/>
            <person name="Op den Camp H."/>
            <person name="Overmann J."/>
            <person name="Amann R."/>
            <person name="Jetten M.S.M."/>
            <person name="Mascher T."/>
            <person name="Medema M.H."/>
            <person name="Devos D.P."/>
            <person name="Kaster A.-K."/>
            <person name="Ovreas L."/>
            <person name="Rohde M."/>
            <person name="Galperin M.Y."/>
            <person name="Jogler C."/>
        </authorList>
    </citation>
    <scope>NUCLEOTIDE SEQUENCE [LARGE SCALE GENOMIC DNA]</scope>
    <source>
        <strain evidence="2 3">Pla175</strain>
    </source>
</reference>
<evidence type="ECO:0000256" key="1">
    <source>
        <dbReference type="SAM" id="MobiDB-lite"/>
    </source>
</evidence>
<proteinExistence type="predicted"/>
<evidence type="ECO:0000313" key="3">
    <source>
        <dbReference type="Proteomes" id="UP000317429"/>
    </source>
</evidence>
<organism evidence="2 3">
    <name type="scientific">Pirellulimonas nuda</name>
    <dbReference type="NCBI Taxonomy" id="2528009"/>
    <lineage>
        <taxon>Bacteria</taxon>
        <taxon>Pseudomonadati</taxon>
        <taxon>Planctomycetota</taxon>
        <taxon>Planctomycetia</taxon>
        <taxon>Pirellulales</taxon>
        <taxon>Lacipirellulaceae</taxon>
        <taxon>Pirellulimonas</taxon>
    </lineage>
</organism>
<accession>A0A518DG98</accession>
<evidence type="ECO:0000313" key="2">
    <source>
        <dbReference type="EMBL" id="QDU90500.1"/>
    </source>
</evidence>
<gene>
    <name evidence="2" type="ORF">Pla175_39050</name>
</gene>
<dbReference type="KEGG" id="pnd:Pla175_39050"/>
<dbReference type="Proteomes" id="UP000317429">
    <property type="component" value="Chromosome"/>
</dbReference>
<protein>
    <submittedName>
        <fullName evidence="2">Uncharacterized protein</fullName>
    </submittedName>
</protein>
<name>A0A518DG98_9BACT</name>
<dbReference type="AlphaFoldDB" id="A0A518DG98"/>
<keyword evidence="3" id="KW-1185">Reference proteome</keyword>